<comment type="caution">
    <text evidence="1">The sequence shown here is derived from an EMBL/GenBank/DDBJ whole genome shotgun (WGS) entry which is preliminary data.</text>
</comment>
<dbReference type="Proteomes" id="UP000216961">
    <property type="component" value="Unassembled WGS sequence"/>
</dbReference>
<evidence type="ECO:0000313" key="1">
    <source>
        <dbReference type="EMBL" id="PAD85068.1"/>
    </source>
</evidence>
<accession>A0AA91TW85</accession>
<sequence length="97" mass="11606">MAEWVECEQCKNLYRMEKPFVCKDCNNINSFKNKINETVYYWKNLNVYKATLLNVNDNGQLLLILPNGEWLIKNFRDVITNNRFKKEGLEAYLLPRI</sequence>
<dbReference type="RefSeq" id="WP_095328610.1">
    <property type="nucleotide sequence ID" value="NZ_NPBQ01000013.1"/>
</dbReference>
<organism evidence="1 2">
    <name type="scientific">Niallia circulans</name>
    <name type="common">Bacillus circulans</name>
    <dbReference type="NCBI Taxonomy" id="1397"/>
    <lineage>
        <taxon>Bacteria</taxon>
        <taxon>Bacillati</taxon>
        <taxon>Bacillota</taxon>
        <taxon>Bacilli</taxon>
        <taxon>Bacillales</taxon>
        <taxon>Bacillaceae</taxon>
        <taxon>Niallia</taxon>
    </lineage>
</organism>
<dbReference type="AlphaFoldDB" id="A0AA91TW85"/>
<protein>
    <submittedName>
        <fullName evidence="1">Uncharacterized protein</fullName>
    </submittedName>
</protein>
<reference evidence="1 2" key="1">
    <citation type="submission" date="2017-07" db="EMBL/GenBank/DDBJ databases">
        <title>Isolation and whole genome analysis of endospore-forming bacteria from heroin.</title>
        <authorList>
            <person name="Kalinowski J."/>
            <person name="Ahrens B."/>
            <person name="Al-Dilaimi A."/>
            <person name="Winkler A."/>
            <person name="Wibberg D."/>
            <person name="Schleenbecker U."/>
            <person name="Ruckert C."/>
            <person name="Wolfel R."/>
            <person name="Grass G."/>
        </authorList>
    </citation>
    <scope>NUCLEOTIDE SEQUENCE [LARGE SCALE GENOMIC DNA]</scope>
    <source>
        <strain evidence="1 2">7521-2</strain>
    </source>
</reference>
<proteinExistence type="predicted"/>
<evidence type="ECO:0000313" key="2">
    <source>
        <dbReference type="Proteomes" id="UP000216961"/>
    </source>
</evidence>
<dbReference type="EMBL" id="NPBQ01000013">
    <property type="protein sequence ID" value="PAD85068.1"/>
    <property type="molecule type" value="Genomic_DNA"/>
</dbReference>
<gene>
    <name evidence="1" type="ORF">CHH57_01795</name>
</gene>
<name>A0AA91TW85_NIACI</name>